<dbReference type="Proteomes" id="UP000488936">
    <property type="component" value="Unassembled WGS sequence"/>
</dbReference>
<dbReference type="PROSITE" id="PS51257">
    <property type="entry name" value="PROKAR_LIPOPROTEIN"/>
    <property type="match status" value="1"/>
</dbReference>
<comment type="caution">
    <text evidence="2">The sequence shown here is derived from an EMBL/GenBank/DDBJ whole genome shotgun (WGS) entry which is preliminary data.</text>
</comment>
<dbReference type="AlphaFoldDB" id="A0A7K1GJS5"/>
<name>A0A7K1GJS5_9FLAO</name>
<dbReference type="PANTHER" id="PTHR10151">
    <property type="entry name" value="ECTONUCLEOTIDE PYROPHOSPHATASE/PHOSPHODIESTERASE"/>
    <property type="match status" value="1"/>
</dbReference>
<dbReference type="RefSeq" id="WP_155034754.1">
    <property type="nucleotide sequence ID" value="NZ_JAYMMG010000010.1"/>
</dbReference>
<dbReference type="InterPro" id="IPR006124">
    <property type="entry name" value="Metalloenzyme"/>
</dbReference>
<dbReference type="PANTHER" id="PTHR10151:SF120">
    <property type="entry name" value="BIS(5'-ADENOSYL)-TRIPHOSPHATASE"/>
    <property type="match status" value="1"/>
</dbReference>
<evidence type="ECO:0000313" key="3">
    <source>
        <dbReference type="Proteomes" id="UP000488936"/>
    </source>
</evidence>
<dbReference type="GO" id="GO:0016787">
    <property type="term" value="F:hydrolase activity"/>
    <property type="evidence" value="ECO:0007669"/>
    <property type="project" value="UniProtKB-KW"/>
</dbReference>
<keyword evidence="2" id="KW-0378">Hydrolase</keyword>
<dbReference type="Pfam" id="PF01676">
    <property type="entry name" value="Metalloenzyme"/>
    <property type="match status" value="1"/>
</dbReference>
<dbReference type="SUPFAM" id="SSF53649">
    <property type="entry name" value="Alkaline phosphatase-like"/>
    <property type="match status" value="1"/>
</dbReference>
<protein>
    <submittedName>
        <fullName evidence="2">Sulfatase-like hydrolase/transferase</fullName>
    </submittedName>
</protein>
<gene>
    <name evidence="2" type="ORF">GJV77_02355</name>
</gene>
<evidence type="ECO:0000313" key="2">
    <source>
        <dbReference type="EMBL" id="MTH28769.1"/>
    </source>
</evidence>
<dbReference type="InterPro" id="IPR017850">
    <property type="entry name" value="Alkaline_phosphatase_core_sf"/>
</dbReference>
<dbReference type="Gene3D" id="3.40.720.10">
    <property type="entry name" value="Alkaline Phosphatase, subunit A"/>
    <property type="match status" value="1"/>
</dbReference>
<reference evidence="2 3" key="1">
    <citation type="journal article" date="2006" name="Int. J. Syst. Evol. Microbiol.">
        <title>Myroides pelagicus sp. nov., isolated from seawater in Thailand.</title>
        <authorList>
            <person name="Yoon J."/>
            <person name="Maneerat S."/>
            <person name="Kawai F."/>
            <person name="Yokota A."/>
        </authorList>
    </citation>
    <scope>NUCLEOTIDE SEQUENCE [LARGE SCALE GENOMIC DNA]</scope>
    <source>
        <strain evidence="2 3">SM1T</strain>
    </source>
</reference>
<dbReference type="OrthoDB" id="9791578at2"/>
<sequence length="317" mass="35503">MKKIILSLALGFILFSCSKDDNTPETKTKNKKYQTENVVLLVIDGPRISETWLEKDQILIPNRLNLLKQGVFISNFKNNGLTNTNAGHTALITGVYDSIQNNGKELPTNPSVLQQWLKQSKNDNSKAWVIVSKDKLEVLNNTKNTEWNNKYMPKADAGTAGNPSAYREDAVTISKFKNVIKTDKPNIVVINLKDVDSKGHSGDWDGYLDAIETTDQSIKEIWEYLQGDENYKGKTTLIVSNDHGRHVDDNGKGFISHGDDCTGCRHIEFFAIGPDFKQNTTISTGSYEQIDVANTIAELLDVKLEYSQGKVIKDIFK</sequence>
<dbReference type="GO" id="GO:0016740">
    <property type="term" value="F:transferase activity"/>
    <property type="evidence" value="ECO:0007669"/>
    <property type="project" value="UniProtKB-KW"/>
</dbReference>
<evidence type="ECO:0000259" key="1">
    <source>
        <dbReference type="Pfam" id="PF01676"/>
    </source>
</evidence>
<dbReference type="GO" id="GO:0046872">
    <property type="term" value="F:metal ion binding"/>
    <property type="evidence" value="ECO:0007669"/>
    <property type="project" value="InterPro"/>
</dbReference>
<proteinExistence type="predicted"/>
<accession>A0A7K1GJS5</accession>
<keyword evidence="3" id="KW-1185">Reference proteome</keyword>
<keyword evidence="2" id="KW-0808">Transferase</keyword>
<feature type="domain" description="Metalloenzyme" evidence="1">
    <location>
        <begin position="81"/>
        <end position="255"/>
    </location>
</feature>
<organism evidence="2 3">
    <name type="scientific">Myroides pelagicus</name>
    <dbReference type="NCBI Taxonomy" id="270914"/>
    <lineage>
        <taxon>Bacteria</taxon>
        <taxon>Pseudomonadati</taxon>
        <taxon>Bacteroidota</taxon>
        <taxon>Flavobacteriia</taxon>
        <taxon>Flavobacteriales</taxon>
        <taxon>Flavobacteriaceae</taxon>
        <taxon>Myroides</taxon>
    </lineage>
</organism>
<dbReference type="EMBL" id="WMJY01000003">
    <property type="protein sequence ID" value="MTH28769.1"/>
    <property type="molecule type" value="Genomic_DNA"/>
</dbReference>